<dbReference type="PANTHER" id="PTHR45627">
    <property type="entry name" value="ADENYLATE CYCLASE TYPE 1"/>
    <property type="match status" value="1"/>
</dbReference>
<dbReference type="OrthoDB" id="6269389at2759"/>
<evidence type="ECO:0000256" key="10">
    <source>
        <dbReference type="ARBA" id="ARBA00023136"/>
    </source>
</evidence>
<feature type="compositionally biased region" description="Low complexity" evidence="12">
    <location>
        <begin position="1261"/>
        <end position="1282"/>
    </location>
</feature>
<dbReference type="InterPro" id="IPR001054">
    <property type="entry name" value="A/G_cyclase"/>
</dbReference>
<feature type="region of interest" description="Disordered" evidence="12">
    <location>
        <begin position="1249"/>
        <end position="1330"/>
    </location>
</feature>
<dbReference type="GO" id="GO:0005524">
    <property type="term" value="F:ATP binding"/>
    <property type="evidence" value="ECO:0007669"/>
    <property type="project" value="UniProtKB-KW"/>
</dbReference>
<feature type="compositionally biased region" description="Polar residues" evidence="12">
    <location>
        <begin position="1514"/>
        <end position="1524"/>
    </location>
</feature>
<feature type="compositionally biased region" description="Pro residues" evidence="12">
    <location>
        <begin position="1308"/>
        <end position="1323"/>
    </location>
</feature>
<keyword evidence="6" id="KW-0547">Nucleotide-binding</keyword>
<evidence type="ECO:0000256" key="6">
    <source>
        <dbReference type="ARBA" id="ARBA00022741"/>
    </source>
</evidence>
<keyword evidence="10 13" id="KW-0472">Membrane</keyword>
<evidence type="ECO:0000256" key="4">
    <source>
        <dbReference type="ARBA" id="ARBA00022692"/>
    </source>
</evidence>
<feature type="compositionally biased region" description="Basic and acidic residues" evidence="12">
    <location>
        <begin position="1662"/>
        <end position="1672"/>
    </location>
</feature>
<dbReference type="PANTHER" id="PTHR45627:SF12">
    <property type="entry name" value="ADENYLATE CYCLASE TYPE 2"/>
    <property type="match status" value="1"/>
</dbReference>
<feature type="compositionally biased region" description="Low complexity" evidence="12">
    <location>
        <begin position="563"/>
        <end position="585"/>
    </location>
</feature>
<evidence type="ECO:0000256" key="2">
    <source>
        <dbReference type="ARBA" id="ARBA00004141"/>
    </source>
</evidence>
<feature type="transmembrane region" description="Helical" evidence="13">
    <location>
        <begin position="184"/>
        <end position="204"/>
    </location>
</feature>
<organism evidence="15 16">
    <name type="scientific">Macrostomum lignano</name>
    <dbReference type="NCBI Taxonomy" id="282301"/>
    <lineage>
        <taxon>Eukaryota</taxon>
        <taxon>Metazoa</taxon>
        <taxon>Spiralia</taxon>
        <taxon>Lophotrochozoa</taxon>
        <taxon>Platyhelminthes</taxon>
        <taxon>Rhabditophora</taxon>
        <taxon>Macrostomorpha</taxon>
        <taxon>Macrostomida</taxon>
        <taxon>Macrostomidae</taxon>
        <taxon>Macrostomum</taxon>
    </lineage>
</organism>
<feature type="region of interest" description="Disordered" evidence="12">
    <location>
        <begin position="563"/>
        <end position="586"/>
    </location>
</feature>
<dbReference type="GO" id="GO:0009190">
    <property type="term" value="P:cyclic nucleotide biosynthetic process"/>
    <property type="evidence" value="ECO:0007669"/>
    <property type="project" value="InterPro"/>
</dbReference>
<evidence type="ECO:0000256" key="13">
    <source>
        <dbReference type="SAM" id="Phobius"/>
    </source>
</evidence>
<feature type="transmembrane region" description="Helical" evidence="13">
    <location>
        <begin position="281"/>
        <end position="302"/>
    </location>
</feature>
<dbReference type="EMBL" id="NIVC01000418">
    <property type="protein sequence ID" value="PAA83474.1"/>
    <property type="molecule type" value="Genomic_DNA"/>
</dbReference>
<feature type="compositionally biased region" description="Polar residues" evidence="12">
    <location>
        <begin position="1577"/>
        <end position="1593"/>
    </location>
</feature>
<comment type="caution">
    <text evidence="15">The sequence shown here is derived from an EMBL/GenBank/DDBJ whole genome shotgun (WGS) entry which is preliminary data.</text>
</comment>
<sequence>MSHRFDEHGDGGGGGGGGGSDSAKLYRQHLLRHHSHQQQQQQQRASAFFFAELNTDLATYADPAAISDSDRRLCCHGCCGIGGGYGGAGRVTAAAAAASSFSVLSKRHAFRWDRKLLLRLLPLHSIFALTMAAAEAAAVAAAPSAASAVEPAVRCCLYTTTLALLCGAACFVSSRRFQPGSHAGAAAALDLACAALMSVAALPLSAARPAALPSGLWQVAPLLLSVLCLLPLPILLTAGYCVMLATGYTVCSGLLAYRRCGGGSGGETAMLEACRHLRAHFWNSLAGCIIVQVAVLSVGALLQRSREADLAASLRHARRYIASRVSLERQTDKLDRLVTSLVPQSLAAELKLNCLRGFIGFDGCRVAQASGVAVVSACIDGLTNFPAASFASADAARLLHQLLCHMDHLTLDYQGYRGSFDGDTYLVTFGFPLATDACRAQQALQFSLALHEFVSGLAERSHLPLTLRVGIACGPVSGCVLGQQRIVYGLVGEAADTADALQRLCQPGRILVSRDTYLEIAAAGLSAETGPILPPESGVGGVATVSVWTDRLQAQLRRFIQRQRQQQLHHQGPASPAASSMAVSPETRRRGDRLLRLLRATAAPSAPNASSVASAAPSTPNLLLLLLREAPFDYLAENGGGGGGDGAETNGAGGKYQANGHASMSLGDFQHLSAAALTDSPPEEAVSGWLLERCGRGLAPLISKVPKMHWLTMNFESDQLEREFRQQEDRGFLIAMATTALVLLLSGCLHATVLPRTTLLLMLFMISFTWTGMLLMVLLAARLKCLEFNIQKSYPVRLVVVFVSILLTYCMSQTNVLCCRLSLLNATVSGPFFRQQPGEDSAAYYEDLSCPSPLFICLAGLLCLMLPPAFPGLPALAQQLLALCIAVGFAATAAGSHRQLFELWDSAVAAAGPAAASNATHWTGAAAASAVSRWLSQSLFGGLLALALTAAVAACLARLRTAARREAFAWAYQTTDSQLEVLLVKEACSSLVKNLLPEEVASAILRQPRAQRNFLHSLCVEEHPLIAVLHIGLSVASDEAVSASPNSAALTGHSGRCLANLTALIDELLDHQQQQQQHQHQPTSSTGDIVKIRCTGRVSVRLAVGLNRRLRDTPASKLFHLAQLLQFACRLRRRLPSNCGNGCRLRLRMGAHLGSGFTALVGSVRPVFDLWGEAARVADALAGAGGPGQLLVSEPVHSLARQQFHFAPHPAVWLDGARWPAMALRDQPAPAHQRPQLHPQLRQLHQQNRLSAPCCPQPSMQLQQHHQLQQHQLLNQRRPPGNRGRRRDSRVHSVVRPVAGLPTTPLLPLQPLPPPPPPPPPLPRSTSIDHRAGSEAGADRFDFPAYRRPSSPPPSTVVDRIVASSLEPPQLPVAPPPPLPSSPSLPQAPPQDDGGDDSIVVSLMSLTVADDDEIDNDDEEVEEVEEAAERLRMMRPVDETSMAAMQQSGDSDYLGAFVSDLEEDGDGGGSGSLGLAAVEAMASAETAAVLQQFELQAPVPAVAMPQHSVGSGPASESNYDNLSSDGGGVGGCTAEQRIASEARRLRRLVLPRDDEATAATADSRQDSPTDFPPGDSSRVSSPTADSRLGYTTDSRVDSRLDSRLDSPVDSRFCDSRPELRPDSRMDSSLSEGEVPVELIHPSSTSTSSWRRRDRDRRRRLPRPLDGRENRPC</sequence>
<keyword evidence="8" id="KW-0460">Magnesium</keyword>
<dbReference type="Proteomes" id="UP000215902">
    <property type="component" value="Unassembled WGS sequence"/>
</dbReference>
<dbReference type="GO" id="GO:0004016">
    <property type="term" value="F:adenylate cyclase activity"/>
    <property type="evidence" value="ECO:0007669"/>
    <property type="project" value="UniProtKB-EC"/>
</dbReference>
<dbReference type="GO" id="GO:0005886">
    <property type="term" value="C:plasma membrane"/>
    <property type="evidence" value="ECO:0007669"/>
    <property type="project" value="TreeGrafter"/>
</dbReference>
<feature type="compositionally biased region" description="Basic residues" evidence="12">
    <location>
        <begin position="1649"/>
        <end position="1661"/>
    </location>
</feature>
<feature type="transmembrane region" description="Helical" evidence="13">
    <location>
        <begin position="759"/>
        <end position="782"/>
    </location>
</feature>
<keyword evidence="16" id="KW-1185">Reference proteome</keyword>
<feature type="domain" description="Guanylate cyclase" evidence="14">
    <location>
        <begin position="373"/>
        <end position="502"/>
    </location>
</feature>
<evidence type="ECO:0000313" key="15">
    <source>
        <dbReference type="EMBL" id="PAA83474.1"/>
    </source>
</evidence>
<evidence type="ECO:0000256" key="5">
    <source>
        <dbReference type="ARBA" id="ARBA00022723"/>
    </source>
</evidence>
<evidence type="ECO:0000256" key="8">
    <source>
        <dbReference type="ARBA" id="ARBA00022842"/>
    </source>
</evidence>
<feature type="transmembrane region" description="Helical" evidence="13">
    <location>
        <begin position="116"/>
        <end position="139"/>
    </location>
</feature>
<reference evidence="15 16" key="1">
    <citation type="submission" date="2017-06" db="EMBL/GenBank/DDBJ databases">
        <title>A platform for efficient transgenesis in Macrostomum lignano, a flatworm model organism for stem cell research.</title>
        <authorList>
            <person name="Berezikov E."/>
        </authorList>
    </citation>
    <scope>NUCLEOTIDE SEQUENCE [LARGE SCALE GENOMIC DNA]</scope>
    <source>
        <strain evidence="15">DV1</strain>
        <tissue evidence="15">Whole organism</tissue>
    </source>
</reference>
<feature type="compositionally biased region" description="Low complexity" evidence="12">
    <location>
        <begin position="1292"/>
        <end position="1307"/>
    </location>
</feature>
<dbReference type="SUPFAM" id="SSF55073">
    <property type="entry name" value="Nucleotide cyclase"/>
    <property type="match status" value="2"/>
</dbReference>
<comment type="catalytic activity">
    <reaction evidence="1">
        <text>ATP = 3',5'-cyclic AMP + diphosphate</text>
        <dbReference type="Rhea" id="RHEA:15389"/>
        <dbReference type="ChEBI" id="CHEBI:30616"/>
        <dbReference type="ChEBI" id="CHEBI:33019"/>
        <dbReference type="ChEBI" id="CHEBI:58165"/>
        <dbReference type="EC" id="4.6.1.1"/>
    </reaction>
</comment>
<feature type="transmembrane region" description="Helical" evidence="13">
    <location>
        <begin position="151"/>
        <end position="172"/>
    </location>
</feature>
<gene>
    <name evidence="15" type="ORF">BOX15_Mlig012584g1</name>
</gene>
<keyword evidence="11" id="KW-0456">Lyase</keyword>
<keyword evidence="4 13" id="KW-0812">Transmembrane</keyword>
<feature type="region of interest" description="Disordered" evidence="12">
    <location>
        <begin position="1367"/>
        <end position="1400"/>
    </location>
</feature>
<evidence type="ECO:0000313" key="16">
    <source>
        <dbReference type="Proteomes" id="UP000215902"/>
    </source>
</evidence>
<evidence type="ECO:0000256" key="11">
    <source>
        <dbReference type="ARBA" id="ARBA00023239"/>
    </source>
</evidence>
<feature type="transmembrane region" description="Helical" evidence="13">
    <location>
        <begin position="853"/>
        <end position="873"/>
    </location>
</feature>
<evidence type="ECO:0000256" key="1">
    <source>
        <dbReference type="ARBA" id="ARBA00001593"/>
    </source>
</evidence>
<dbReference type="PROSITE" id="PS50125">
    <property type="entry name" value="GUANYLATE_CYCLASE_2"/>
    <property type="match status" value="2"/>
</dbReference>
<dbReference type="GO" id="GO:0007189">
    <property type="term" value="P:adenylate cyclase-activating G protein-coupled receptor signaling pathway"/>
    <property type="evidence" value="ECO:0007669"/>
    <property type="project" value="TreeGrafter"/>
</dbReference>
<feature type="transmembrane region" description="Helical" evidence="13">
    <location>
        <begin position="939"/>
        <end position="959"/>
    </location>
</feature>
<feature type="region of interest" description="Disordered" evidence="12">
    <location>
        <begin position="1504"/>
        <end position="1672"/>
    </location>
</feature>
<feature type="compositionally biased region" description="Basic and acidic residues" evidence="12">
    <location>
        <begin position="1594"/>
        <end position="1625"/>
    </location>
</feature>
<feature type="transmembrane region" description="Helical" evidence="13">
    <location>
        <begin position="880"/>
        <end position="897"/>
    </location>
</feature>
<evidence type="ECO:0000256" key="9">
    <source>
        <dbReference type="ARBA" id="ARBA00022989"/>
    </source>
</evidence>
<protein>
    <recommendedName>
        <fullName evidence="3">adenylate cyclase</fullName>
        <ecNumber evidence="3">4.6.1.1</ecNumber>
    </recommendedName>
</protein>
<evidence type="ECO:0000256" key="3">
    <source>
        <dbReference type="ARBA" id="ARBA00012201"/>
    </source>
</evidence>
<comment type="subcellular location">
    <subcellularLocation>
        <location evidence="2">Membrane</location>
        <topology evidence="2">Multi-pass membrane protein</topology>
    </subcellularLocation>
</comment>
<name>A0A267GDM1_9PLAT</name>
<dbReference type="EC" id="4.6.1.1" evidence="3"/>
<dbReference type="SMART" id="SM00044">
    <property type="entry name" value="CYCc"/>
    <property type="match status" value="1"/>
</dbReference>
<evidence type="ECO:0000256" key="12">
    <source>
        <dbReference type="SAM" id="MobiDB-lite"/>
    </source>
</evidence>
<dbReference type="STRING" id="282301.A0A267GDM1"/>
<evidence type="ECO:0000256" key="7">
    <source>
        <dbReference type="ARBA" id="ARBA00022840"/>
    </source>
</evidence>
<dbReference type="Gene3D" id="3.30.70.1230">
    <property type="entry name" value="Nucleotide cyclase"/>
    <property type="match status" value="2"/>
</dbReference>
<feature type="transmembrane region" description="Helical" evidence="13">
    <location>
        <begin position="732"/>
        <end position="753"/>
    </location>
</feature>
<feature type="compositionally biased region" description="Pro residues" evidence="12">
    <location>
        <begin position="1369"/>
        <end position="1389"/>
    </location>
</feature>
<keyword evidence="7" id="KW-0067">ATP-binding</keyword>
<proteinExistence type="predicted"/>
<dbReference type="InterPro" id="IPR029787">
    <property type="entry name" value="Nucleotide_cyclase"/>
</dbReference>
<keyword evidence="9 13" id="KW-1133">Transmembrane helix</keyword>
<accession>A0A267GDM1</accession>
<dbReference type="GO" id="GO:0046872">
    <property type="term" value="F:metal ion binding"/>
    <property type="evidence" value="ECO:0007669"/>
    <property type="project" value="UniProtKB-KW"/>
</dbReference>
<dbReference type="Pfam" id="PF00211">
    <property type="entry name" value="Guanylate_cyc"/>
    <property type="match status" value="2"/>
</dbReference>
<feature type="transmembrane region" description="Helical" evidence="13">
    <location>
        <begin position="794"/>
        <end position="814"/>
    </location>
</feature>
<dbReference type="CDD" id="cd07302">
    <property type="entry name" value="CHD"/>
    <property type="match status" value="1"/>
</dbReference>
<evidence type="ECO:0000259" key="14">
    <source>
        <dbReference type="PROSITE" id="PS50125"/>
    </source>
</evidence>
<keyword evidence="5" id="KW-0479">Metal-binding</keyword>
<feature type="domain" description="Guanylate cyclase" evidence="14">
    <location>
        <begin position="1145"/>
        <end position="1182"/>
    </location>
</feature>
<dbReference type="GO" id="GO:0035556">
    <property type="term" value="P:intracellular signal transduction"/>
    <property type="evidence" value="ECO:0007669"/>
    <property type="project" value="InterPro"/>
</dbReference>